<gene>
    <name evidence="1" type="ORF">LEP1GSC161_4010</name>
</gene>
<organism evidence="1 2">
    <name type="scientific">Leptospira santarosai str. CBC1416</name>
    <dbReference type="NCBI Taxonomy" id="1193059"/>
    <lineage>
        <taxon>Bacteria</taxon>
        <taxon>Pseudomonadati</taxon>
        <taxon>Spirochaetota</taxon>
        <taxon>Spirochaetia</taxon>
        <taxon>Leptospirales</taxon>
        <taxon>Leptospiraceae</taxon>
        <taxon>Leptospira</taxon>
    </lineage>
</organism>
<accession>M6VTI4</accession>
<proteinExistence type="predicted"/>
<reference evidence="1 2" key="1">
    <citation type="submission" date="2013-01" db="EMBL/GenBank/DDBJ databases">
        <authorList>
            <person name="Harkins D.M."/>
            <person name="Durkin A.S."/>
            <person name="Brinkac L.M."/>
            <person name="Haft D.H."/>
            <person name="Selengut J.D."/>
            <person name="Sanka R."/>
            <person name="DePew J."/>
            <person name="Purushe J."/>
            <person name="Matthias M.A."/>
            <person name="Vinetz J.M."/>
            <person name="Sutton G.G."/>
            <person name="Nierman W.C."/>
            <person name="Fouts D.E."/>
        </authorList>
    </citation>
    <scope>NUCLEOTIDE SEQUENCE [LARGE SCALE GENOMIC DNA]</scope>
    <source>
        <strain evidence="1 2">CBC1416</strain>
    </source>
</reference>
<comment type="caution">
    <text evidence="1">The sequence shown here is derived from an EMBL/GenBank/DDBJ whole genome shotgun (WGS) entry which is preliminary data.</text>
</comment>
<dbReference type="Proteomes" id="UP000012149">
    <property type="component" value="Unassembled WGS sequence"/>
</dbReference>
<sequence length="77" mass="8546">MEIFPDLSINKKDLRIACKINPAIPETIRILELSGKTRFLMSEGNKNPASIPGTINSTNRIRSDATVNVIQTIKVHT</sequence>
<dbReference type="AlphaFoldDB" id="M6VTI4"/>
<evidence type="ECO:0000313" key="2">
    <source>
        <dbReference type="Proteomes" id="UP000012149"/>
    </source>
</evidence>
<dbReference type="EMBL" id="AKWE02000176">
    <property type="protein sequence ID" value="EMO56354.1"/>
    <property type="molecule type" value="Genomic_DNA"/>
</dbReference>
<evidence type="ECO:0000313" key="1">
    <source>
        <dbReference type="EMBL" id="EMO56354.1"/>
    </source>
</evidence>
<protein>
    <submittedName>
        <fullName evidence="1">Uncharacterized protein</fullName>
    </submittedName>
</protein>
<name>M6VTI4_9LEPT</name>